<reference evidence="3" key="1">
    <citation type="submission" date="2018-02" db="EMBL/GenBank/DDBJ databases">
        <authorList>
            <person name="Cohen D.B."/>
            <person name="Kent A.D."/>
        </authorList>
    </citation>
    <scope>NUCLEOTIDE SEQUENCE</scope>
</reference>
<dbReference type="EMBL" id="OIVN01006170">
    <property type="protein sequence ID" value="SPD26879.1"/>
    <property type="molecule type" value="Genomic_DNA"/>
</dbReference>
<evidence type="ECO:0000256" key="1">
    <source>
        <dbReference type="SAM" id="MobiDB-lite"/>
    </source>
</evidence>
<feature type="compositionally biased region" description="Basic and acidic residues" evidence="1">
    <location>
        <begin position="1152"/>
        <end position="1161"/>
    </location>
</feature>
<protein>
    <recommendedName>
        <fullName evidence="2">Retrotransposon gag domain-containing protein</fullName>
    </recommendedName>
</protein>
<feature type="region of interest" description="Disordered" evidence="1">
    <location>
        <begin position="352"/>
        <end position="378"/>
    </location>
</feature>
<dbReference type="AlphaFoldDB" id="A0A2N9IRW7"/>
<feature type="region of interest" description="Disordered" evidence="1">
    <location>
        <begin position="936"/>
        <end position="956"/>
    </location>
</feature>
<evidence type="ECO:0000259" key="2">
    <source>
        <dbReference type="Pfam" id="PF03732"/>
    </source>
</evidence>
<feature type="compositionally biased region" description="Basic and acidic residues" evidence="1">
    <location>
        <begin position="770"/>
        <end position="795"/>
    </location>
</feature>
<feature type="region of interest" description="Disordered" evidence="1">
    <location>
        <begin position="984"/>
        <end position="1165"/>
    </location>
</feature>
<feature type="compositionally biased region" description="Polar residues" evidence="1">
    <location>
        <begin position="190"/>
        <end position="230"/>
    </location>
</feature>
<feature type="compositionally biased region" description="Polar residues" evidence="1">
    <location>
        <begin position="237"/>
        <end position="263"/>
    </location>
</feature>
<feature type="compositionally biased region" description="Basic and acidic residues" evidence="1">
    <location>
        <begin position="264"/>
        <end position="273"/>
    </location>
</feature>
<feature type="domain" description="Retrotransposon gag" evidence="2">
    <location>
        <begin position="462"/>
        <end position="553"/>
    </location>
</feature>
<sequence>MDANNDVEVPKRSSSFDFLTRKPYIPPHWASHLNPIPSHVFSLAHMRWHRVLIVSLQLEESKAIIVVQLPWLPILVDKDPGLTGNLLVERLVGAHVVLVSKEEYAKIGSEMEALKESAQTEPPMVQKDDMAQLLLQLLNNQDGKMKKLEQMVSQNMAAFEQNMSQNIAALIQEMSQKITTRGIEIGQGSGQQPQIEVSGTTKNGATKSGSTSSRATESGTTKNGITTIQATKDGATKSGSTSIRAAKSGTTKVRTSKNGTTKQPRMEPPRFEQPRMGLPRFEQPRMEPPRFEPIMEPPWMGPPQFGFPRAKPFQGQPEGFRVEPPQRFELYREQVRFEQPYEFRNKPYVLPRNEPYVPPQNRRNRPINDYNGRNFPEEDAFDRGVNLEERNRDIGAEPNLGPAQGQELRNTIFEVLDQAFLGQRRTPRRPYRKPYPERIDKEEWPRGFKCGEYSNNGNGKLRMFPNSLTGQAFTWYAALPANFIDSWEEMEEKFQSHFTRSHIGVSMADLAQLKQKPDESAKQFIMRFKRVRTRCHTTLPKAEYVKIAIDGLNFELRNKFEGITFIDLFELSERASRFEGLLKEENQRKNSSYGTYYQDPNYEIDLAKYDKIDRNVLKFPEMPQENMAVDADPFPFVDVNTTFVDLSSLMPHKNLYVKNNKAKFNSLQAFDPQERQLVREMSSLKIKRSATTRQSSSAKLSGKSFSIQDNNVHADKGKNVACPTKQPIISYKEMPRKEPKKINSESDEDNIICERCSHILAKCFSRTKKENDYKPPEVEEPKSVPKSIENNKLEPRLAPQPKMAQSKLGSQYEQPRMAQSKFVSQYEQPRVVQSRFSSHYEQPKMARSRLGPQYEQQKMARSRPNPHYTLNSRFESIRKPRMTRPPVSETRRWVTLETLRLKPIHKQKYKYGYNPYFSRMTRTQRRRWIRQQTALHQEYGHGDHHSSRSTTDSDSMEVITGAEAPEYLRGPYAGKEGIASATTKSIVTPVKGDTRHKGQDAKVESCPNKDSTKSQNNHKRLEKNSKNKRSPRGSKEAEDNQIKTEQSQETRMESVQDSPTENTEDSNGIEDAEGVEDMNDTENMEDIEDIEDIENMEDVGDIEDMEDIENIEDIDTFENFEGIDDIEVEETDDMGEMEGAETLESGIQTGEPEIKSEEPKNGKTLSCNAITLPREFMETIWVQREEDARGAIPILLAKEEECRDTRIDQNGNPSRVTVGPEEPLTMEDLFKLSQNLEETETRPEIENGLDYYVEDVK</sequence>
<dbReference type="Pfam" id="PF03732">
    <property type="entry name" value="Retrotrans_gag"/>
    <property type="match status" value="1"/>
</dbReference>
<feature type="compositionally biased region" description="Basic residues" evidence="1">
    <location>
        <begin position="1016"/>
        <end position="1032"/>
    </location>
</feature>
<dbReference type="InterPro" id="IPR005162">
    <property type="entry name" value="Retrotrans_gag_dom"/>
</dbReference>
<organism evidence="3">
    <name type="scientific">Fagus sylvatica</name>
    <name type="common">Beechnut</name>
    <dbReference type="NCBI Taxonomy" id="28930"/>
    <lineage>
        <taxon>Eukaryota</taxon>
        <taxon>Viridiplantae</taxon>
        <taxon>Streptophyta</taxon>
        <taxon>Embryophyta</taxon>
        <taxon>Tracheophyta</taxon>
        <taxon>Spermatophyta</taxon>
        <taxon>Magnoliopsida</taxon>
        <taxon>eudicotyledons</taxon>
        <taxon>Gunneridae</taxon>
        <taxon>Pentapetalae</taxon>
        <taxon>rosids</taxon>
        <taxon>fabids</taxon>
        <taxon>Fagales</taxon>
        <taxon>Fagaceae</taxon>
        <taxon>Fagus</taxon>
    </lineage>
</organism>
<name>A0A2N9IRW7_FAGSY</name>
<feature type="region of interest" description="Disordered" evidence="1">
    <location>
        <begin position="770"/>
        <end position="870"/>
    </location>
</feature>
<feature type="compositionally biased region" description="Basic and acidic residues" evidence="1">
    <location>
        <begin position="992"/>
        <end position="1003"/>
    </location>
</feature>
<gene>
    <name evidence="3" type="ORF">FSB_LOCUS54761</name>
</gene>
<proteinExistence type="predicted"/>
<feature type="region of interest" description="Disordered" evidence="1">
    <location>
        <begin position="185"/>
        <end position="283"/>
    </location>
</feature>
<feature type="compositionally biased region" description="Basic and acidic residues" evidence="1">
    <location>
        <begin position="1033"/>
        <end position="1054"/>
    </location>
</feature>
<accession>A0A2N9IRW7</accession>
<feature type="compositionally biased region" description="Acidic residues" evidence="1">
    <location>
        <begin position="1062"/>
        <end position="1141"/>
    </location>
</feature>
<evidence type="ECO:0000313" key="3">
    <source>
        <dbReference type="EMBL" id="SPD26879.1"/>
    </source>
</evidence>